<keyword evidence="2" id="KW-1185">Reference proteome</keyword>
<dbReference type="GeneID" id="29066553"/>
<gene>
    <name evidence="1" type="ORF">SEA_TONENILI_155</name>
</gene>
<sequence length="51" mass="5925">MKTHLLVVLVEAQDRAQAEERLGRCLDDYNARDDRDGQITLFRKEGPPWTP</sequence>
<organism evidence="1 2">
    <name type="scientific">Mycobacterium phage Tonenili</name>
    <dbReference type="NCBI Taxonomy" id="1891703"/>
    <lineage>
        <taxon>Viruses</taxon>
        <taxon>Duplodnaviria</taxon>
        <taxon>Heunggongvirae</taxon>
        <taxon>Uroviricota</taxon>
        <taxon>Caudoviricetes</taxon>
        <taxon>Ceeclamvirinae</taxon>
        <taxon>Bixzunavirus</taxon>
        <taxon>Bixzunavirus tonenili</taxon>
    </lineage>
</organism>
<evidence type="ECO:0000313" key="1">
    <source>
        <dbReference type="EMBL" id="AON96902.1"/>
    </source>
</evidence>
<dbReference type="RefSeq" id="YP_009288015.1">
    <property type="nucleotide sequence ID" value="NC_031080.1"/>
</dbReference>
<reference evidence="1 2" key="1">
    <citation type="submission" date="2016-08" db="EMBL/GenBank/DDBJ databases">
        <authorList>
            <person name="Acevedo E."/>
            <person name="Azhar M."/>
            <person name="Golebiewska U.P."/>
            <person name="Grzywna D."/>
            <person name="Guardiola R."/>
            <person name="Jackson O."/>
            <person name="John N."/>
            <person name="Kanavatsas C."/>
            <person name="Khan S."/>
            <person name="Leong J."/>
            <person name="Mansilla E."/>
            <person name="Muladjanov Y."/>
            <person name="Nouel J."/>
            <person name="Oh S."/>
            <person name="Oppedisano M."/>
            <person name="Sajid A."/>
            <person name="Samper M."/>
            <person name="Ugbeva O."/>
            <person name="Delesalle V.A."/>
            <person name="Garlena R.A."/>
            <person name="Russell D.A."/>
            <person name="Pope W.H."/>
            <person name="Jacobs-Sera D."/>
            <person name="Hendrix R.W."/>
            <person name="Hatfull G.F."/>
        </authorList>
    </citation>
    <scope>NUCLEOTIDE SEQUENCE [LARGE SCALE GENOMIC DNA]</scope>
</reference>
<dbReference type="KEGG" id="vg:29066553"/>
<name>A0A1C9EHD0_9CAUD</name>
<dbReference type="EMBL" id="KX752698">
    <property type="protein sequence ID" value="AON96902.1"/>
    <property type="molecule type" value="Genomic_DNA"/>
</dbReference>
<proteinExistence type="predicted"/>
<evidence type="ECO:0000313" key="2">
    <source>
        <dbReference type="Proteomes" id="UP000204231"/>
    </source>
</evidence>
<dbReference type="OrthoDB" id="38109at10239"/>
<dbReference type="Proteomes" id="UP000204231">
    <property type="component" value="Segment"/>
</dbReference>
<accession>A0A1C9EHD0</accession>
<protein>
    <submittedName>
        <fullName evidence="1">Uncharacterized protein</fullName>
    </submittedName>
</protein>